<dbReference type="Proteomes" id="UP001302020">
    <property type="component" value="Chromosome"/>
</dbReference>
<feature type="transmembrane region" description="Helical" evidence="1">
    <location>
        <begin position="65"/>
        <end position="85"/>
    </location>
</feature>
<sequence>MKNGFARVLVIPSFLSGMAMIFFVRPYVVQVIISSSPMVANDSIGKVYEYSQHGYVVFLSWLDLFLMNAATAIGFLLLVACGMLLKKMNKN</sequence>
<accession>A0ABZ0JJU2</accession>
<keyword evidence="1" id="KW-0472">Membrane</keyword>
<evidence type="ECO:0000313" key="2">
    <source>
        <dbReference type="EMBL" id="WOS39487.1"/>
    </source>
</evidence>
<reference evidence="2 3" key="1">
    <citation type="submission" date="2023-05" db="EMBL/GenBank/DDBJ databases">
        <title>Xanthomonas rydalmerenesis sp. nov., a novel Xanthomonas species isolated from Fragaria x ananassa.</title>
        <authorList>
            <person name="McKnight D.J.E."/>
            <person name="Wong-Bajracharya J."/>
            <person name="Okoh E.B."/>
            <person name="Snijders F."/>
            <person name="Lidbetter F."/>
            <person name="Webster J."/>
            <person name="Djordjevic S.P."/>
            <person name="Bogema D.R."/>
            <person name="Chapman T.A."/>
        </authorList>
    </citation>
    <scope>NUCLEOTIDE SEQUENCE [LARGE SCALE GENOMIC DNA]</scope>
    <source>
        <strain evidence="2 3">DAR34883</strain>
    </source>
</reference>
<organism evidence="2 3">
    <name type="scientific">Xanthomonas rydalmerensis</name>
    <dbReference type="NCBI Taxonomy" id="3046274"/>
    <lineage>
        <taxon>Bacteria</taxon>
        <taxon>Pseudomonadati</taxon>
        <taxon>Pseudomonadota</taxon>
        <taxon>Gammaproteobacteria</taxon>
        <taxon>Lysobacterales</taxon>
        <taxon>Lysobacteraceae</taxon>
        <taxon>Xanthomonas</taxon>
    </lineage>
</organism>
<dbReference type="EMBL" id="CP126172">
    <property type="protein sequence ID" value="WOS39487.1"/>
    <property type="molecule type" value="Genomic_DNA"/>
</dbReference>
<keyword evidence="1" id="KW-1133">Transmembrane helix</keyword>
<feature type="transmembrane region" description="Helical" evidence="1">
    <location>
        <begin position="7"/>
        <end position="28"/>
    </location>
</feature>
<protein>
    <submittedName>
        <fullName evidence="2">Uncharacterized protein</fullName>
    </submittedName>
</protein>
<evidence type="ECO:0000313" key="3">
    <source>
        <dbReference type="Proteomes" id="UP001302020"/>
    </source>
</evidence>
<keyword evidence="1" id="KW-0812">Transmembrane</keyword>
<gene>
    <name evidence="2" type="ORF">QN243_13735</name>
</gene>
<proteinExistence type="predicted"/>
<evidence type="ECO:0000256" key="1">
    <source>
        <dbReference type="SAM" id="Phobius"/>
    </source>
</evidence>
<dbReference type="RefSeq" id="WP_317843437.1">
    <property type="nucleotide sequence ID" value="NZ_CP126170.1"/>
</dbReference>
<name>A0ABZ0JJU2_9XANT</name>
<keyword evidence="3" id="KW-1185">Reference proteome</keyword>